<name>A0A072VJ43_MEDTR</name>
<dbReference type="CDD" id="cd09917">
    <property type="entry name" value="F-box_SF"/>
    <property type="match status" value="1"/>
</dbReference>
<reference evidence="2" key="3">
    <citation type="submission" date="2015-04" db="UniProtKB">
        <authorList>
            <consortium name="EnsemblPlants"/>
        </authorList>
    </citation>
    <scope>IDENTIFICATION</scope>
    <source>
        <strain evidence="2">cv. Jemalong A17</strain>
    </source>
</reference>
<dbReference type="PANTHER" id="PTHR33736:SF13">
    <property type="entry name" value="OS11G0155100 PROTEIN"/>
    <property type="match status" value="1"/>
</dbReference>
<evidence type="ECO:0000313" key="3">
    <source>
        <dbReference type="Proteomes" id="UP000002051"/>
    </source>
</evidence>
<sequence>MMQGGHGLQLAAINCRVKKNYTIYAIMICITGESEEAETTTFSAVHDDIIQAHILTRLDGAALASAASTCSQLNSLSVPMNIYGPTCATPSSHPPTLNTFSSHHQRDITLRNPDQTLSLISAVDIFHCKGLVFSKVVETGTVTGWFRCSPFLVDLLDVGKIMT</sequence>
<dbReference type="EMBL" id="CM001217">
    <property type="protein sequence ID" value="KEH42054.1"/>
    <property type="molecule type" value="Genomic_DNA"/>
</dbReference>
<proteinExistence type="predicted"/>
<reference evidence="1 3" key="2">
    <citation type="journal article" date="2014" name="BMC Genomics">
        <title>An improved genome release (version Mt4.0) for the model legume Medicago truncatula.</title>
        <authorList>
            <person name="Tang H."/>
            <person name="Krishnakumar V."/>
            <person name="Bidwell S."/>
            <person name="Rosen B."/>
            <person name="Chan A."/>
            <person name="Zhou S."/>
            <person name="Gentzbittel L."/>
            <person name="Childs K.L."/>
            <person name="Yandell M."/>
            <person name="Gundlach H."/>
            <person name="Mayer K.F."/>
            <person name="Schwartz D.C."/>
            <person name="Town C.D."/>
        </authorList>
    </citation>
    <scope>GENOME REANNOTATION</scope>
    <source>
        <strain evidence="1">A17</strain>
        <strain evidence="2 3">cv. Jemalong A17</strain>
    </source>
</reference>
<dbReference type="PANTHER" id="PTHR33736">
    <property type="entry name" value="F-BOX PROTEIN-RELATED"/>
    <property type="match status" value="1"/>
</dbReference>
<evidence type="ECO:0000313" key="2">
    <source>
        <dbReference type="EnsemblPlants" id="KEH42054"/>
    </source>
</evidence>
<dbReference type="Proteomes" id="UP000002051">
    <property type="component" value="Unassembled WGS sequence"/>
</dbReference>
<dbReference type="EnsemblPlants" id="KEH42054">
    <property type="protein sequence ID" value="KEH42054"/>
    <property type="gene ID" value="MTR_1g060460"/>
</dbReference>
<gene>
    <name evidence="1" type="ordered locus">MTR_1g060460</name>
</gene>
<protein>
    <submittedName>
        <fullName evidence="1">F-box plant protein, putative</fullName>
    </submittedName>
</protein>
<dbReference type="STRING" id="3880.A0A072VJ43"/>
<accession>A0A072VJ43</accession>
<dbReference type="HOGENOM" id="CLU_1629525_0_0_1"/>
<organism evidence="1 3">
    <name type="scientific">Medicago truncatula</name>
    <name type="common">Barrel medic</name>
    <name type="synonym">Medicago tribuloides</name>
    <dbReference type="NCBI Taxonomy" id="3880"/>
    <lineage>
        <taxon>Eukaryota</taxon>
        <taxon>Viridiplantae</taxon>
        <taxon>Streptophyta</taxon>
        <taxon>Embryophyta</taxon>
        <taxon>Tracheophyta</taxon>
        <taxon>Spermatophyta</taxon>
        <taxon>Magnoliopsida</taxon>
        <taxon>eudicotyledons</taxon>
        <taxon>Gunneridae</taxon>
        <taxon>Pentapetalae</taxon>
        <taxon>rosids</taxon>
        <taxon>fabids</taxon>
        <taxon>Fabales</taxon>
        <taxon>Fabaceae</taxon>
        <taxon>Papilionoideae</taxon>
        <taxon>50 kb inversion clade</taxon>
        <taxon>NPAAA clade</taxon>
        <taxon>Hologalegina</taxon>
        <taxon>IRL clade</taxon>
        <taxon>Trifolieae</taxon>
        <taxon>Medicago</taxon>
    </lineage>
</organism>
<evidence type="ECO:0000313" key="1">
    <source>
        <dbReference type="EMBL" id="KEH42054.1"/>
    </source>
</evidence>
<keyword evidence="3" id="KW-1185">Reference proteome</keyword>
<dbReference type="InterPro" id="IPR045283">
    <property type="entry name" value="AT3G44326-like"/>
</dbReference>
<reference evidence="1 3" key="1">
    <citation type="journal article" date="2011" name="Nature">
        <title>The Medicago genome provides insight into the evolution of rhizobial symbioses.</title>
        <authorList>
            <person name="Young N.D."/>
            <person name="Debelle F."/>
            <person name="Oldroyd G.E."/>
            <person name="Geurts R."/>
            <person name="Cannon S.B."/>
            <person name="Udvardi M.K."/>
            <person name="Benedito V.A."/>
            <person name="Mayer K.F."/>
            <person name="Gouzy J."/>
            <person name="Schoof H."/>
            <person name="Van de Peer Y."/>
            <person name="Proost S."/>
            <person name="Cook D.R."/>
            <person name="Meyers B.C."/>
            <person name="Spannagl M."/>
            <person name="Cheung F."/>
            <person name="De Mita S."/>
            <person name="Krishnakumar V."/>
            <person name="Gundlach H."/>
            <person name="Zhou S."/>
            <person name="Mudge J."/>
            <person name="Bharti A.K."/>
            <person name="Murray J.D."/>
            <person name="Naoumkina M.A."/>
            <person name="Rosen B."/>
            <person name="Silverstein K.A."/>
            <person name="Tang H."/>
            <person name="Rombauts S."/>
            <person name="Zhao P.X."/>
            <person name="Zhou P."/>
            <person name="Barbe V."/>
            <person name="Bardou P."/>
            <person name="Bechner M."/>
            <person name="Bellec A."/>
            <person name="Berger A."/>
            <person name="Berges H."/>
            <person name="Bidwell S."/>
            <person name="Bisseling T."/>
            <person name="Choisne N."/>
            <person name="Couloux A."/>
            <person name="Denny R."/>
            <person name="Deshpande S."/>
            <person name="Dai X."/>
            <person name="Doyle J.J."/>
            <person name="Dudez A.M."/>
            <person name="Farmer A.D."/>
            <person name="Fouteau S."/>
            <person name="Franken C."/>
            <person name="Gibelin C."/>
            <person name="Gish J."/>
            <person name="Goldstein S."/>
            <person name="Gonzalez A.J."/>
            <person name="Green P.J."/>
            <person name="Hallab A."/>
            <person name="Hartog M."/>
            <person name="Hua A."/>
            <person name="Humphray S.J."/>
            <person name="Jeong D.H."/>
            <person name="Jing Y."/>
            <person name="Jocker A."/>
            <person name="Kenton S.M."/>
            <person name="Kim D.J."/>
            <person name="Klee K."/>
            <person name="Lai H."/>
            <person name="Lang C."/>
            <person name="Lin S."/>
            <person name="Macmil S.L."/>
            <person name="Magdelenat G."/>
            <person name="Matthews L."/>
            <person name="McCorrison J."/>
            <person name="Monaghan E.L."/>
            <person name="Mun J.H."/>
            <person name="Najar F.Z."/>
            <person name="Nicholson C."/>
            <person name="Noirot C."/>
            <person name="O'Bleness M."/>
            <person name="Paule C.R."/>
            <person name="Poulain J."/>
            <person name="Prion F."/>
            <person name="Qin B."/>
            <person name="Qu C."/>
            <person name="Retzel E.F."/>
            <person name="Riddle C."/>
            <person name="Sallet E."/>
            <person name="Samain S."/>
            <person name="Samson N."/>
            <person name="Sanders I."/>
            <person name="Saurat O."/>
            <person name="Scarpelli C."/>
            <person name="Schiex T."/>
            <person name="Segurens B."/>
            <person name="Severin A.J."/>
            <person name="Sherrier D.J."/>
            <person name="Shi R."/>
            <person name="Sims S."/>
            <person name="Singer S.R."/>
            <person name="Sinharoy S."/>
            <person name="Sterck L."/>
            <person name="Viollet A."/>
            <person name="Wang B.B."/>
            <person name="Wang K."/>
            <person name="Wang M."/>
            <person name="Wang X."/>
            <person name="Warfsmann J."/>
            <person name="Weissenbach J."/>
            <person name="White D.D."/>
            <person name="White J.D."/>
            <person name="Wiley G.B."/>
            <person name="Wincker P."/>
            <person name="Xing Y."/>
            <person name="Yang L."/>
            <person name="Yao Z."/>
            <person name="Ying F."/>
            <person name="Zhai J."/>
            <person name="Zhou L."/>
            <person name="Zuber A."/>
            <person name="Denarie J."/>
            <person name="Dixon R.A."/>
            <person name="May G.D."/>
            <person name="Schwartz D.C."/>
            <person name="Rogers J."/>
            <person name="Quetier F."/>
            <person name="Town C.D."/>
            <person name="Roe B.A."/>
        </authorList>
    </citation>
    <scope>NUCLEOTIDE SEQUENCE [LARGE SCALE GENOMIC DNA]</scope>
    <source>
        <strain evidence="1">A17</strain>
        <strain evidence="2 3">cv. Jemalong A17</strain>
    </source>
</reference>
<dbReference type="AlphaFoldDB" id="A0A072VJ43"/>